<dbReference type="PROSITE" id="PS01124">
    <property type="entry name" value="HTH_ARAC_FAMILY_2"/>
    <property type="match status" value="1"/>
</dbReference>
<name>A0A9W7UNS3_BACCE</name>
<dbReference type="Pfam" id="PF12833">
    <property type="entry name" value="HTH_18"/>
    <property type="match status" value="1"/>
</dbReference>
<dbReference type="SMART" id="SM00871">
    <property type="entry name" value="AraC_E_bind"/>
    <property type="match status" value="1"/>
</dbReference>
<keyword evidence="1" id="KW-0805">Transcription regulation</keyword>
<reference evidence="5 6" key="1">
    <citation type="submission" date="2018-08" db="EMBL/GenBank/DDBJ databases">
        <title>Bacillus phenotypic plasticity.</title>
        <authorList>
            <person name="Hurtado E."/>
        </authorList>
    </citation>
    <scope>NUCLEOTIDE SEQUENCE [LARGE SCALE GENOMIC DNA]</scope>
    <source>
        <strain evidence="5 6">111b</strain>
    </source>
</reference>
<evidence type="ECO:0000259" key="4">
    <source>
        <dbReference type="PROSITE" id="PS01124"/>
    </source>
</evidence>
<dbReference type="PANTHER" id="PTHR47504">
    <property type="entry name" value="RIGHT ORIGIN-BINDING PROTEIN"/>
    <property type="match status" value="1"/>
</dbReference>
<dbReference type="InterPro" id="IPR050959">
    <property type="entry name" value="MarA-like"/>
</dbReference>
<dbReference type="Pfam" id="PF06445">
    <property type="entry name" value="GyrI-like"/>
    <property type="match status" value="1"/>
</dbReference>
<evidence type="ECO:0000256" key="2">
    <source>
        <dbReference type="ARBA" id="ARBA00023125"/>
    </source>
</evidence>
<dbReference type="InterPro" id="IPR009057">
    <property type="entry name" value="Homeodomain-like_sf"/>
</dbReference>
<dbReference type="EMBL" id="QSMZ01000044">
    <property type="protein sequence ID" value="KAA6450275.1"/>
    <property type="molecule type" value="Genomic_DNA"/>
</dbReference>
<keyword evidence="2" id="KW-0238">DNA-binding</keyword>
<dbReference type="SMART" id="SM00342">
    <property type="entry name" value="HTH_ARAC"/>
    <property type="match status" value="1"/>
</dbReference>
<proteinExistence type="predicted"/>
<dbReference type="GO" id="GO:0003700">
    <property type="term" value="F:DNA-binding transcription factor activity"/>
    <property type="evidence" value="ECO:0007669"/>
    <property type="project" value="InterPro"/>
</dbReference>
<organism evidence="5 6">
    <name type="scientific">Bacillus cereus</name>
    <dbReference type="NCBI Taxonomy" id="1396"/>
    <lineage>
        <taxon>Bacteria</taxon>
        <taxon>Bacillati</taxon>
        <taxon>Bacillota</taxon>
        <taxon>Bacilli</taxon>
        <taxon>Bacillales</taxon>
        <taxon>Bacillaceae</taxon>
        <taxon>Bacillus</taxon>
        <taxon>Bacillus cereus group</taxon>
    </lineage>
</organism>
<feature type="domain" description="HTH araC/xylS-type" evidence="4">
    <location>
        <begin position="8"/>
        <end position="106"/>
    </location>
</feature>
<dbReference type="SUPFAM" id="SSF46689">
    <property type="entry name" value="Homeodomain-like"/>
    <property type="match status" value="2"/>
</dbReference>
<evidence type="ECO:0000313" key="6">
    <source>
        <dbReference type="Proteomes" id="UP000323321"/>
    </source>
</evidence>
<dbReference type="InterPro" id="IPR018060">
    <property type="entry name" value="HTH_AraC"/>
</dbReference>
<evidence type="ECO:0000313" key="5">
    <source>
        <dbReference type="EMBL" id="KAA6450275.1"/>
    </source>
</evidence>
<dbReference type="AlphaFoldDB" id="A0A9W7UNS3"/>
<accession>A0A9W7UNS3</accession>
<dbReference type="GO" id="GO:0043565">
    <property type="term" value="F:sequence-specific DNA binding"/>
    <property type="evidence" value="ECO:0007669"/>
    <property type="project" value="InterPro"/>
</dbReference>
<dbReference type="InterPro" id="IPR018062">
    <property type="entry name" value="HTH_AraC-typ_CS"/>
</dbReference>
<comment type="caution">
    <text evidence="5">The sequence shown here is derived from an EMBL/GenBank/DDBJ whole genome shotgun (WGS) entry which is preliminary data.</text>
</comment>
<dbReference type="PRINTS" id="PR00032">
    <property type="entry name" value="HTHARAC"/>
</dbReference>
<dbReference type="SUPFAM" id="SSF55136">
    <property type="entry name" value="Probable bacterial effector-binding domain"/>
    <property type="match status" value="1"/>
</dbReference>
<dbReference type="InterPro" id="IPR010499">
    <property type="entry name" value="AraC_E-bd"/>
</dbReference>
<dbReference type="InterPro" id="IPR020449">
    <property type="entry name" value="Tscrpt_reg_AraC-type_HTH"/>
</dbReference>
<dbReference type="PANTHER" id="PTHR47504:SF5">
    <property type="entry name" value="RIGHT ORIGIN-BINDING PROTEIN"/>
    <property type="match status" value="1"/>
</dbReference>
<dbReference type="Proteomes" id="UP000323321">
    <property type="component" value="Unassembled WGS sequence"/>
</dbReference>
<gene>
    <name evidence="5" type="ORF">DX932_29365</name>
</gene>
<evidence type="ECO:0000256" key="1">
    <source>
        <dbReference type="ARBA" id="ARBA00023015"/>
    </source>
</evidence>
<dbReference type="PROSITE" id="PS00041">
    <property type="entry name" value="HTH_ARAC_FAMILY_1"/>
    <property type="match status" value="1"/>
</dbReference>
<keyword evidence="3" id="KW-0804">Transcription</keyword>
<protein>
    <submittedName>
        <fullName evidence="5">AraC family transcriptional regulator</fullName>
    </submittedName>
</protein>
<dbReference type="Gene3D" id="3.20.80.10">
    <property type="entry name" value="Regulatory factor, effector binding domain"/>
    <property type="match status" value="1"/>
</dbReference>
<sequence>MDWLKRMNHALDYIENSLDEEIDYKKIAKAANCSEFHFSRMFSSISGVPLSEYIRRRRLTLAAFEIQKSDIRIIDVAIKYGYVSSDAFSRAFKKMHGISPSNARNKGVQLKAFPKISFQISIKGGTEMDYRIENLDFELRIVGKSKPVKTNSAFKKIPTLWNTAKKEGFMQELIDMSWENPKCTLESLLGVCGKEAAITDEEFSYFMGVRYDGAVSADMETLIIPASTWAVFPNVADAWKRLYSEWVPTSDYELANLPCIECYYGPKHKPKHELWVPVIPKKSTNK</sequence>
<dbReference type="InterPro" id="IPR029442">
    <property type="entry name" value="GyrI-like"/>
</dbReference>
<dbReference type="RefSeq" id="WP_150159216.1">
    <property type="nucleotide sequence ID" value="NZ_QSMZ01000044.1"/>
</dbReference>
<evidence type="ECO:0000256" key="3">
    <source>
        <dbReference type="ARBA" id="ARBA00023163"/>
    </source>
</evidence>
<dbReference type="InterPro" id="IPR011256">
    <property type="entry name" value="Reg_factor_effector_dom_sf"/>
</dbReference>
<dbReference type="Gene3D" id="1.10.10.60">
    <property type="entry name" value="Homeodomain-like"/>
    <property type="match status" value="2"/>
</dbReference>